<evidence type="ECO:0000313" key="7">
    <source>
        <dbReference type="EMBL" id="VDN27823.1"/>
    </source>
</evidence>
<evidence type="ECO:0000313" key="8">
    <source>
        <dbReference type="Proteomes" id="UP000281553"/>
    </source>
</evidence>
<protein>
    <submittedName>
        <fullName evidence="7">Uncharacterized protein</fullName>
    </submittedName>
</protein>
<evidence type="ECO:0000256" key="5">
    <source>
        <dbReference type="ARBA" id="ARBA00023136"/>
    </source>
</evidence>
<dbReference type="OrthoDB" id="6276377at2759"/>
<name>A0A3P7MV72_DIBLA</name>
<keyword evidence="3 6" id="KW-0812">Transmembrane</keyword>
<dbReference type="EMBL" id="UYRU01077170">
    <property type="protein sequence ID" value="VDN27823.1"/>
    <property type="molecule type" value="Genomic_DNA"/>
</dbReference>
<evidence type="ECO:0000256" key="3">
    <source>
        <dbReference type="ARBA" id="ARBA00022692"/>
    </source>
</evidence>
<dbReference type="GO" id="GO:0005886">
    <property type="term" value="C:plasma membrane"/>
    <property type="evidence" value="ECO:0007669"/>
    <property type="project" value="TreeGrafter"/>
</dbReference>
<accession>A0A3P7MV72</accession>
<comment type="subcellular location">
    <subcellularLocation>
        <location evidence="1">Membrane</location>
        <topology evidence="1">Multi-pass membrane protein</topology>
    </subcellularLocation>
</comment>
<dbReference type="AlphaFoldDB" id="A0A3P7MV72"/>
<reference evidence="7 8" key="1">
    <citation type="submission" date="2018-11" db="EMBL/GenBank/DDBJ databases">
        <authorList>
            <consortium name="Pathogen Informatics"/>
        </authorList>
    </citation>
    <scope>NUCLEOTIDE SEQUENCE [LARGE SCALE GENOMIC DNA]</scope>
</reference>
<dbReference type="GO" id="GO:0038023">
    <property type="term" value="F:signaling receptor activity"/>
    <property type="evidence" value="ECO:0007669"/>
    <property type="project" value="TreeGrafter"/>
</dbReference>
<evidence type="ECO:0000256" key="6">
    <source>
        <dbReference type="SAM" id="Phobius"/>
    </source>
</evidence>
<sequence length="71" mass="8028">MFIALGLSGVIPCLHYALMEGFWETVTSPALGWLVLMAFLYISGAVIYAMRIPERLYPGKFDIWVSVMNKK</sequence>
<dbReference type="PANTHER" id="PTHR20855">
    <property type="entry name" value="ADIPOR/PROGESTIN RECEPTOR-RELATED"/>
    <property type="match status" value="1"/>
</dbReference>
<keyword evidence="4 6" id="KW-1133">Transmembrane helix</keyword>
<proteinExistence type="inferred from homology"/>
<dbReference type="InterPro" id="IPR004254">
    <property type="entry name" value="AdipoR/HlyIII-related"/>
</dbReference>
<organism evidence="7 8">
    <name type="scientific">Dibothriocephalus latus</name>
    <name type="common">Fish tapeworm</name>
    <name type="synonym">Diphyllobothrium latum</name>
    <dbReference type="NCBI Taxonomy" id="60516"/>
    <lineage>
        <taxon>Eukaryota</taxon>
        <taxon>Metazoa</taxon>
        <taxon>Spiralia</taxon>
        <taxon>Lophotrochozoa</taxon>
        <taxon>Platyhelminthes</taxon>
        <taxon>Cestoda</taxon>
        <taxon>Eucestoda</taxon>
        <taxon>Diphyllobothriidea</taxon>
        <taxon>Diphyllobothriidae</taxon>
        <taxon>Dibothriocephalus</taxon>
    </lineage>
</organism>
<gene>
    <name evidence="7" type="ORF">DILT_LOCUS15070</name>
</gene>
<dbReference type="GO" id="GO:0033211">
    <property type="term" value="P:adiponectin-activated signaling pathway"/>
    <property type="evidence" value="ECO:0007669"/>
    <property type="project" value="TreeGrafter"/>
</dbReference>
<evidence type="ECO:0000256" key="2">
    <source>
        <dbReference type="ARBA" id="ARBA00007018"/>
    </source>
</evidence>
<dbReference type="Proteomes" id="UP000281553">
    <property type="component" value="Unassembled WGS sequence"/>
</dbReference>
<dbReference type="Pfam" id="PF03006">
    <property type="entry name" value="HlyIII"/>
    <property type="match status" value="1"/>
</dbReference>
<dbReference type="PANTHER" id="PTHR20855:SF52">
    <property type="entry name" value="ADIPONECTIN RECEPTOR PROTEIN"/>
    <property type="match status" value="1"/>
</dbReference>
<keyword evidence="8" id="KW-1185">Reference proteome</keyword>
<evidence type="ECO:0000256" key="4">
    <source>
        <dbReference type="ARBA" id="ARBA00022989"/>
    </source>
</evidence>
<comment type="similarity">
    <text evidence="2">Belongs to the ADIPOR family.</text>
</comment>
<keyword evidence="5 6" id="KW-0472">Membrane</keyword>
<feature type="transmembrane region" description="Helical" evidence="6">
    <location>
        <begin position="29"/>
        <end position="50"/>
    </location>
</feature>
<evidence type="ECO:0000256" key="1">
    <source>
        <dbReference type="ARBA" id="ARBA00004141"/>
    </source>
</evidence>